<dbReference type="Pfam" id="PF02469">
    <property type="entry name" value="Fasciclin"/>
    <property type="match status" value="1"/>
</dbReference>
<dbReference type="InterPro" id="IPR050904">
    <property type="entry name" value="Adhesion/Biosynth-related"/>
</dbReference>
<accession>A0AA40STU5</accession>
<reference evidence="4" key="1">
    <citation type="submission" date="2019-07" db="EMBL/GenBank/DDBJ databases">
        <title>Toxilogical consequences of a new and cryptic species of cyanobacteria (Komarekiella delphini-convector) recovered from the epidermis of a bottlenose dolphin and 1500 ft. in the air.</title>
        <authorList>
            <person name="Brown A.O."/>
            <person name="Dvorak P."/>
            <person name="Villanueva C.D."/>
            <person name="Foss A.J."/>
            <person name="Garvey A.D."/>
            <person name="Gibson Q.A."/>
            <person name="Johansen J.R."/>
            <person name="Casamatta D.A."/>
        </authorList>
    </citation>
    <scope>NUCLEOTIDE SEQUENCE</scope>
    <source>
        <strain evidence="4">SJRDD-AB1</strain>
    </source>
</reference>
<dbReference type="InterPro" id="IPR000782">
    <property type="entry name" value="FAS1_domain"/>
</dbReference>
<comment type="caution">
    <text evidence="4">The sequence shown here is derived from an EMBL/GenBank/DDBJ whole genome shotgun (WGS) entry which is preliminary data.</text>
</comment>
<feature type="signal peptide" evidence="2">
    <location>
        <begin position="1"/>
        <end position="28"/>
    </location>
</feature>
<evidence type="ECO:0000313" key="5">
    <source>
        <dbReference type="Proteomes" id="UP001165986"/>
    </source>
</evidence>
<dbReference type="RefSeq" id="WP_191756400.1">
    <property type="nucleotide sequence ID" value="NZ_VJXY01000003.1"/>
</dbReference>
<feature type="domain" description="FAS1" evidence="3">
    <location>
        <begin position="77"/>
        <end position="210"/>
    </location>
</feature>
<keyword evidence="2" id="KW-0732">Signal</keyword>
<evidence type="ECO:0000256" key="1">
    <source>
        <dbReference type="SAM" id="MobiDB-lite"/>
    </source>
</evidence>
<sequence>MKASKGIVVKALFNIISVGSLVTLSACAQPVAETPTTTVPPVTPTPITTIPPVTPTPTVTISPVTPTPTGATTTQNFAELAKSAANQGQFQTLTRAVQAAGLTEQLAAQGPNTVFAPTDAAFAALPKGTLDNLLQPANKQQLIRLLAYHVIPGRITSKQLTSGQVKTVEGTPVKITVNPANNTVTVNDARVTQPDIPASNGVVHVVDKVILPPNFPASLKATPTPR</sequence>
<evidence type="ECO:0000259" key="3">
    <source>
        <dbReference type="PROSITE" id="PS50213"/>
    </source>
</evidence>
<evidence type="ECO:0000256" key="2">
    <source>
        <dbReference type="SAM" id="SignalP"/>
    </source>
</evidence>
<evidence type="ECO:0000313" key="4">
    <source>
        <dbReference type="EMBL" id="MBD6615154.1"/>
    </source>
</evidence>
<feature type="compositionally biased region" description="Low complexity" evidence="1">
    <location>
        <begin position="34"/>
        <end position="65"/>
    </location>
</feature>
<feature type="chain" id="PRO_5041356829" evidence="2">
    <location>
        <begin position="29"/>
        <end position="226"/>
    </location>
</feature>
<dbReference type="PANTHER" id="PTHR10900">
    <property type="entry name" value="PERIOSTIN-RELATED"/>
    <property type="match status" value="1"/>
</dbReference>
<dbReference type="EMBL" id="VJXY01000003">
    <property type="protein sequence ID" value="MBD6615154.1"/>
    <property type="molecule type" value="Genomic_DNA"/>
</dbReference>
<proteinExistence type="predicted"/>
<dbReference type="FunFam" id="2.30.180.10:FF:000032">
    <property type="entry name" value="Fasciclin domain-containing protein, putative"/>
    <property type="match status" value="1"/>
</dbReference>
<dbReference type="GO" id="GO:0005615">
    <property type="term" value="C:extracellular space"/>
    <property type="evidence" value="ECO:0007669"/>
    <property type="project" value="TreeGrafter"/>
</dbReference>
<dbReference type="SMART" id="SM00554">
    <property type="entry name" value="FAS1"/>
    <property type="match status" value="1"/>
</dbReference>
<dbReference type="InterPro" id="IPR036378">
    <property type="entry name" value="FAS1_dom_sf"/>
</dbReference>
<keyword evidence="5" id="KW-1185">Reference proteome</keyword>
<dbReference type="PROSITE" id="PS51257">
    <property type="entry name" value="PROKAR_LIPOPROTEIN"/>
    <property type="match status" value="1"/>
</dbReference>
<dbReference type="PROSITE" id="PS50213">
    <property type="entry name" value="FAS1"/>
    <property type="match status" value="1"/>
</dbReference>
<dbReference type="AlphaFoldDB" id="A0AA40STU5"/>
<gene>
    <name evidence="4" type="ORF">FNW02_04630</name>
</gene>
<dbReference type="Proteomes" id="UP001165986">
    <property type="component" value="Unassembled WGS sequence"/>
</dbReference>
<dbReference type="PANTHER" id="PTHR10900:SF77">
    <property type="entry name" value="FI19380P1"/>
    <property type="match status" value="1"/>
</dbReference>
<organism evidence="4 5">
    <name type="scientific">Komarekiella delphini-convector SJRDD-AB1</name>
    <dbReference type="NCBI Taxonomy" id="2593771"/>
    <lineage>
        <taxon>Bacteria</taxon>
        <taxon>Bacillati</taxon>
        <taxon>Cyanobacteriota</taxon>
        <taxon>Cyanophyceae</taxon>
        <taxon>Nostocales</taxon>
        <taxon>Nostocaceae</taxon>
        <taxon>Komarekiella</taxon>
        <taxon>Komarekiella delphini-convector</taxon>
    </lineage>
</organism>
<protein>
    <submittedName>
        <fullName evidence="4">Fasciclin domain-containing protein</fullName>
    </submittedName>
</protein>
<feature type="region of interest" description="Disordered" evidence="1">
    <location>
        <begin position="33"/>
        <end position="65"/>
    </location>
</feature>
<dbReference type="SUPFAM" id="SSF82153">
    <property type="entry name" value="FAS1 domain"/>
    <property type="match status" value="1"/>
</dbReference>
<name>A0AA40STU5_9NOST</name>
<dbReference type="Gene3D" id="2.30.180.10">
    <property type="entry name" value="FAS1 domain"/>
    <property type="match status" value="1"/>
</dbReference>